<sequence>MALRIHFTLEDLARVHMGESAGPVLESVFALQALSRADERVFHEWRRHAVAALGGRMTEVTDLLRRYRPVPDLLWLGQRELQRPLVSALAADEAARHAVSGVVFEFCRVAVLPYWNSLRGFLQAEREERGRDVIRWGLDGLLRSLHPKMSWDPPVLTVPGGEERDVHLNGRGLALKMSLFLRGVPCVLVDDAGGDGVPTLVVSVPPTPAISAVLQAPSGHEEQALQALIGHTRSAALQVMVGSCTTGELSDRLGISLAGASKHAKILRKAGLVTTARNGNSGLHTLTTLGMALLQSRPEERRNSN</sequence>
<dbReference type="InterPro" id="IPR051011">
    <property type="entry name" value="Metal_resp_trans_reg"/>
</dbReference>
<dbReference type="InterPro" id="IPR001845">
    <property type="entry name" value="HTH_ArsR_DNA-bd_dom"/>
</dbReference>
<dbReference type="InterPro" id="IPR036388">
    <property type="entry name" value="WH-like_DNA-bd_sf"/>
</dbReference>
<dbReference type="Gene3D" id="1.10.10.10">
    <property type="entry name" value="Winged helix-like DNA-binding domain superfamily/Winged helix DNA-binding domain"/>
    <property type="match status" value="1"/>
</dbReference>
<dbReference type="PANTHER" id="PTHR43132">
    <property type="entry name" value="ARSENICAL RESISTANCE OPERON REPRESSOR ARSR-RELATED"/>
    <property type="match status" value="1"/>
</dbReference>
<evidence type="ECO:0000313" key="6">
    <source>
        <dbReference type="Proteomes" id="UP000199699"/>
    </source>
</evidence>
<keyword evidence="6" id="KW-1185">Reference proteome</keyword>
<dbReference type="SUPFAM" id="SSF46785">
    <property type="entry name" value="Winged helix' DNA-binding domain"/>
    <property type="match status" value="1"/>
</dbReference>
<evidence type="ECO:0000259" key="4">
    <source>
        <dbReference type="SMART" id="SM00418"/>
    </source>
</evidence>
<gene>
    <name evidence="5" type="ORF">GA0070616_3692</name>
</gene>
<feature type="domain" description="HTH arsR-type" evidence="4">
    <location>
        <begin position="223"/>
        <end position="295"/>
    </location>
</feature>
<keyword evidence="3" id="KW-0804">Transcription</keyword>
<protein>
    <submittedName>
        <fullName evidence="5">Helix-turn-helix domain-containing protein</fullName>
    </submittedName>
</protein>
<keyword evidence="2" id="KW-0238">DNA-binding</keyword>
<dbReference type="InterPro" id="IPR036390">
    <property type="entry name" value="WH_DNA-bd_sf"/>
</dbReference>
<dbReference type="STRING" id="145857.GA0070616_3692"/>
<dbReference type="GO" id="GO:0003677">
    <property type="term" value="F:DNA binding"/>
    <property type="evidence" value="ECO:0007669"/>
    <property type="project" value="UniProtKB-KW"/>
</dbReference>
<dbReference type="AlphaFoldDB" id="A0A1C6SG64"/>
<accession>A0A1C6SG64</accession>
<dbReference type="CDD" id="cd00090">
    <property type="entry name" value="HTH_ARSR"/>
    <property type="match status" value="1"/>
</dbReference>
<dbReference type="Pfam" id="PF01022">
    <property type="entry name" value="HTH_5"/>
    <property type="match status" value="1"/>
</dbReference>
<proteinExistence type="predicted"/>
<evidence type="ECO:0000313" key="5">
    <source>
        <dbReference type="EMBL" id="SCL28431.1"/>
    </source>
</evidence>
<evidence type="ECO:0000256" key="1">
    <source>
        <dbReference type="ARBA" id="ARBA00023015"/>
    </source>
</evidence>
<organism evidence="5 6">
    <name type="scientific">Micromonospora nigra</name>
    <dbReference type="NCBI Taxonomy" id="145857"/>
    <lineage>
        <taxon>Bacteria</taxon>
        <taxon>Bacillati</taxon>
        <taxon>Actinomycetota</taxon>
        <taxon>Actinomycetes</taxon>
        <taxon>Micromonosporales</taxon>
        <taxon>Micromonosporaceae</taxon>
        <taxon>Micromonospora</taxon>
    </lineage>
</organism>
<dbReference type="PANTHER" id="PTHR43132:SF8">
    <property type="entry name" value="HTH-TYPE TRANSCRIPTIONAL REGULATOR KMTR"/>
    <property type="match status" value="1"/>
</dbReference>
<keyword evidence="1" id="KW-0805">Transcription regulation</keyword>
<dbReference type="EMBL" id="FMHT01000003">
    <property type="protein sequence ID" value="SCL28431.1"/>
    <property type="molecule type" value="Genomic_DNA"/>
</dbReference>
<name>A0A1C6SG64_9ACTN</name>
<evidence type="ECO:0000256" key="2">
    <source>
        <dbReference type="ARBA" id="ARBA00023125"/>
    </source>
</evidence>
<dbReference type="InterPro" id="IPR011991">
    <property type="entry name" value="ArsR-like_HTH"/>
</dbReference>
<dbReference type="Proteomes" id="UP000199699">
    <property type="component" value="Unassembled WGS sequence"/>
</dbReference>
<dbReference type="GO" id="GO:0003700">
    <property type="term" value="F:DNA-binding transcription factor activity"/>
    <property type="evidence" value="ECO:0007669"/>
    <property type="project" value="InterPro"/>
</dbReference>
<evidence type="ECO:0000256" key="3">
    <source>
        <dbReference type="ARBA" id="ARBA00023163"/>
    </source>
</evidence>
<dbReference type="SMART" id="SM00418">
    <property type="entry name" value="HTH_ARSR"/>
    <property type="match status" value="1"/>
</dbReference>
<reference evidence="5 6" key="1">
    <citation type="submission" date="2016-06" db="EMBL/GenBank/DDBJ databases">
        <authorList>
            <person name="Kjaerup R.B."/>
            <person name="Dalgaard T.S."/>
            <person name="Juul-Madsen H.R."/>
        </authorList>
    </citation>
    <scope>NUCLEOTIDE SEQUENCE [LARGE SCALE GENOMIC DNA]</scope>
    <source>
        <strain evidence="5 6">DSM 43818</strain>
    </source>
</reference>
<dbReference type="OrthoDB" id="3808065at2"/>